<evidence type="ECO:0000259" key="2">
    <source>
        <dbReference type="Pfam" id="PF01266"/>
    </source>
</evidence>
<dbReference type="InterPro" id="IPR006076">
    <property type="entry name" value="FAD-dep_OxRdtase"/>
</dbReference>
<dbReference type="InterPro" id="IPR036188">
    <property type="entry name" value="FAD/NAD-bd_sf"/>
</dbReference>
<dbReference type="Proteomes" id="UP001501791">
    <property type="component" value="Unassembled WGS sequence"/>
</dbReference>
<dbReference type="PANTHER" id="PTHR13847:SF289">
    <property type="entry name" value="GLYCINE OXIDASE"/>
    <property type="match status" value="1"/>
</dbReference>
<organism evidence="3 4">
    <name type="scientific">Brevibacterium picturae</name>
    <dbReference type="NCBI Taxonomy" id="260553"/>
    <lineage>
        <taxon>Bacteria</taxon>
        <taxon>Bacillati</taxon>
        <taxon>Actinomycetota</taxon>
        <taxon>Actinomycetes</taxon>
        <taxon>Micrococcales</taxon>
        <taxon>Brevibacteriaceae</taxon>
        <taxon>Brevibacterium</taxon>
    </lineage>
</organism>
<name>A0ABN2CFA4_9MICO</name>
<evidence type="ECO:0000313" key="3">
    <source>
        <dbReference type="EMBL" id="GAA1555308.1"/>
    </source>
</evidence>
<keyword evidence="4" id="KW-1185">Reference proteome</keyword>
<dbReference type="Gene3D" id="3.50.50.60">
    <property type="entry name" value="FAD/NAD(P)-binding domain"/>
    <property type="match status" value="1"/>
</dbReference>
<dbReference type="Gene3D" id="3.30.9.10">
    <property type="entry name" value="D-Amino Acid Oxidase, subunit A, domain 2"/>
    <property type="match status" value="1"/>
</dbReference>
<dbReference type="SUPFAM" id="SSF51905">
    <property type="entry name" value="FAD/NAD(P)-binding domain"/>
    <property type="match status" value="1"/>
</dbReference>
<comment type="caution">
    <text evidence="3">The sequence shown here is derived from an EMBL/GenBank/DDBJ whole genome shotgun (WGS) entry which is preliminary data.</text>
</comment>
<keyword evidence="1" id="KW-0560">Oxidoreductase</keyword>
<accession>A0ABN2CFA4</accession>
<gene>
    <name evidence="3" type="ORF">GCM10009691_32030</name>
</gene>
<sequence length="381" mass="41341">MNILVIGAGVLGLVTAWNLNEDGHDVTIVDKIGKYAGASHRSFAWINANHKLPESYHRLNAAGVEAHESLQKEFAAQGTWFHQRGCILSDSTSDAQENYTARVQESNEFGYPVETVDRARLLELEPGIAWPTDTALFFPKDGHLDNFTFGDLIDDLLAKAGVDVGVREVENVETTSSSAEVTFADGGVESFDQVVIAAGAESGPIAARSGLTLPVASLDSPGPRTHSLLGITAPTEVALSRVIISDRINVRPRSDGSMFVQVPPVEHRTEEGESTELLEEVRTVMEESLQELFETAIPVDEVVFSGRSFPEDGVSIVGYLDDAHRIYSLVTHSGMTLAALLGRLVANELDGGKEELLEDFRPSRFRHGIVPESSDSFIGKQ</sequence>
<reference evidence="3 4" key="1">
    <citation type="journal article" date="2019" name="Int. J. Syst. Evol. Microbiol.">
        <title>The Global Catalogue of Microorganisms (GCM) 10K type strain sequencing project: providing services to taxonomists for standard genome sequencing and annotation.</title>
        <authorList>
            <consortium name="The Broad Institute Genomics Platform"/>
            <consortium name="The Broad Institute Genome Sequencing Center for Infectious Disease"/>
            <person name="Wu L."/>
            <person name="Ma J."/>
        </authorList>
    </citation>
    <scope>NUCLEOTIDE SEQUENCE [LARGE SCALE GENOMIC DNA]</scope>
    <source>
        <strain evidence="3 4">JCM 13319</strain>
    </source>
</reference>
<dbReference type="RefSeq" id="WP_346036803.1">
    <property type="nucleotide sequence ID" value="NZ_BAAALY010000016.1"/>
</dbReference>
<proteinExistence type="predicted"/>
<dbReference type="Pfam" id="PF01266">
    <property type="entry name" value="DAO"/>
    <property type="match status" value="1"/>
</dbReference>
<evidence type="ECO:0000313" key="4">
    <source>
        <dbReference type="Proteomes" id="UP001501791"/>
    </source>
</evidence>
<protein>
    <submittedName>
        <fullName evidence="3">FAD-binding oxidoreductase</fullName>
    </submittedName>
</protein>
<evidence type="ECO:0000256" key="1">
    <source>
        <dbReference type="ARBA" id="ARBA00023002"/>
    </source>
</evidence>
<feature type="domain" description="FAD dependent oxidoreductase" evidence="2">
    <location>
        <begin position="3"/>
        <end position="347"/>
    </location>
</feature>
<dbReference type="PANTHER" id="PTHR13847">
    <property type="entry name" value="SARCOSINE DEHYDROGENASE-RELATED"/>
    <property type="match status" value="1"/>
</dbReference>
<dbReference type="EMBL" id="BAAALY010000016">
    <property type="protein sequence ID" value="GAA1555308.1"/>
    <property type="molecule type" value="Genomic_DNA"/>
</dbReference>